<dbReference type="RefSeq" id="WP_104058179.1">
    <property type="nucleotide sequence ID" value="NZ_PREZ01000004.1"/>
</dbReference>
<dbReference type="InterPro" id="IPR006938">
    <property type="entry name" value="DUF624"/>
</dbReference>
<evidence type="ECO:0000313" key="3">
    <source>
        <dbReference type="Proteomes" id="UP000239047"/>
    </source>
</evidence>
<proteinExistence type="predicted"/>
<dbReference type="EMBL" id="PREZ01000004">
    <property type="protein sequence ID" value="PPA70229.1"/>
    <property type="molecule type" value="Genomic_DNA"/>
</dbReference>
<reference evidence="2 3" key="1">
    <citation type="submission" date="2018-02" db="EMBL/GenBank/DDBJ databases">
        <title>Jeotgalibacillus proteolyticum sp. nov. a protease producing bacterium isolated from ocean sediments of Laizhou Bay.</title>
        <authorList>
            <person name="Li Y."/>
        </authorList>
    </citation>
    <scope>NUCLEOTIDE SEQUENCE [LARGE SCALE GENOMIC DNA]</scope>
    <source>
        <strain evidence="2 3">22-7</strain>
    </source>
</reference>
<dbReference type="AlphaFoldDB" id="A0A2S5GB57"/>
<gene>
    <name evidence="2" type="ORF">C4B60_11650</name>
</gene>
<comment type="caution">
    <text evidence="2">The sequence shown here is derived from an EMBL/GenBank/DDBJ whole genome shotgun (WGS) entry which is preliminary data.</text>
</comment>
<accession>A0A2S5GB57</accession>
<sequence length="209" mass="23879">MQEGVIGGFYRVCEWIMRLAFVNILWIGFTLLGAVFLGIMPATVALFTVIRQWLMKREGVPVYALFWRTYKSEWLKSNKLGVLIYLGSLLLYLDFRFVFSVQGEMQMLLLIPFIVLLLLFMLILLYIFPVYVHFELPVGRLLHHAFLIAFAQPFCTFFMMVSTGAFAVVYIIIPTLAPFFGAVSIAVCLMASGMYGFQRVVNRRAVAGQ</sequence>
<dbReference type="Pfam" id="PF04854">
    <property type="entry name" value="DUF624"/>
    <property type="match status" value="1"/>
</dbReference>
<evidence type="ECO:0000313" key="2">
    <source>
        <dbReference type="EMBL" id="PPA70229.1"/>
    </source>
</evidence>
<name>A0A2S5GB57_9BACL</name>
<dbReference type="OrthoDB" id="2182676at2"/>
<feature type="transmembrane region" description="Helical" evidence="1">
    <location>
        <begin position="111"/>
        <end position="134"/>
    </location>
</feature>
<keyword evidence="1" id="KW-0472">Membrane</keyword>
<organism evidence="2 3">
    <name type="scientific">Jeotgalibacillus proteolyticus</name>
    <dbReference type="NCBI Taxonomy" id="2082395"/>
    <lineage>
        <taxon>Bacteria</taxon>
        <taxon>Bacillati</taxon>
        <taxon>Bacillota</taxon>
        <taxon>Bacilli</taxon>
        <taxon>Bacillales</taxon>
        <taxon>Caryophanaceae</taxon>
        <taxon>Jeotgalibacillus</taxon>
    </lineage>
</organism>
<keyword evidence="3" id="KW-1185">Reference proteome</keyword>
<feature type="transmembrane region" description="Helical" evidence="1">
    <location>
        <begin position="24"/>
        <end position="50"/>
    </location>
</feature>
<evidence type="ECO:0008006" key="4">
    <source>
        <dbReference type="Google" id="ProtNLM"/>
    </source>
</evidence>
<dbReference type="Proteomes" id="UP000239047">
    <property type="component" value="Unassembled WGS sequence"/>
</dbReference>
<keyword evidence="1" id="KW-0812">Transmembrane</keyword>
<feature type="transmembrane region" description="Helical" evidence="1">
    <location>
        <begin position="80"/>
        <end position="99"/>
    </location>
</feature>
<keyword evidence="1" id="KW-1133">Transmembrane helix</keyword>
<protein>
    <recommendedName>
        <fullName evidence="4">DUF624 domain-containing protein</fullName>
    </recommendedName>
</protein>
<feature type="transmembrane region" description="Helical" evidence="1">
    <location>
        <begin position="146"/>
        <end position="173"/>
    </location>
</feature>
<evidence type="ECO:0000256" key="1">
    <source>
        <dbReference type="SAM" id="Phobius"/>
    </source>
</evidence>